<gene>
    <name evidence="2" type="ORF">A3A60_01835</name>
</gene>
<keyword evidence="1" id="KW-1133">Transmembrane helix</keyword>
<proteinExistence type="predicted"/>
<keyword evidence="1" id="KW-0472">Membrane</keyword>
<name>A0A1F5I1H5_9BACT</name>
<evidence type="ECO:0000313" key="2">
    <source>
        <dbReference type="EMBL" id="OGE10243.1"/>
    </source>
</evidence>
<accession>A0A1F5I1H5</accession>
<protein>
    <recommendedName>
        <fullName evidence="4">DUF948 domain-containing protein</fullName>
    </recommendedName>
</protein>
<dbReference type="STRING" id="1797729.A3A60_01835"/>
<evidence type="ECO:0008006" key="4">
    <source>
        <dbReference type="Google" id="ProtNLM"/>
    </source>
</evidence>
<evidence type="ECO:0000256" key="1">
    <source>
        <dbReference type="SAM" id="Phobius"/>
    </source>
</evidence>
<sequence length="95" mass="10624">MDITQAVILTVIVILTIFLLVIGFQAFFVLKDLRKTLTRMNKLVEDTDNIVEQVKKPVESAGNLFAAVATGAGIAHLIKRIQHLKDKNERPRPQS</sequence>
<dbReference type="Proteomes" id="UP000179227">
    <property type="component" value="Unassembled WGS sequence"/>
</dbReference>
<dbReference type="AlphaFoldDB" id="A0A1F5I1H5"/>
<feature type="transmembrane region" description="Helical" evidence="1">
    <location>
        <begin position="6"/>
        <end position="30"/>
    </location>
</feature>
<evidence type="ECO:0000313" key="3">
    <source>
        <dbReference type="Proteomes" id="UP000179227"/>
    </source>
</evidence>
<organism evidence="2 3">
    <name type="scientific">Candidatus Curtissbacteria bacterium RIFCSPLOWO2_01_FULL_42_26</name>
    <dbReference type="NCBI Taxonomy" id="1797729"/>
    <lineage>
        <taxon>Bacteria</taxon>
        <taxon>Candidatus Curtissiibacteriota</taxon>
    </lineage>
</organism>
<comment type="caution">
    <text evidence="2">The sequence shown here is derived from an EMBL/GenBank/DDBJ whole genome shotgun (WGS) entry which is preliminary data.</text>
</comment>
<dbReference type="EMBL" id="MFBS01000012">
    <property type="protein sequence ID" value="OGE10243.1"/>
    <property type="molecule type" value="Genomic_DNA"/>
</dbReference>
<keyword evidence="1" id="KW-0812">Transmembrane</keyword>
<reference evidence="2 3" key="1">
    <citation type="journal article" date="2016" name="Nat. Commun.">
        <title>Thousands of microbial genomes shed light on interconnected biogeochemical processes in an aquifer system.</title>
        <authorList>
            <person name="Anantharaman K."/>
            <person name="Brown C.T."/>
            <person name="Hug L.A."/>
            <person name="Sharon I."/>
            <person name="Castelle C.J."/>
            <person name="Probst A.J."/>
            <person name="Thomas B.C."/>
            <person name="Singh A."/>
            <person name="Wilkins M.J."/>
            <person name="Karaoz U."/>
            <person name="Brodie E.L."/>
            <person name="Williams K.H."/>
            <person name="Hubbard S.S."/>
            <person name="Banfield J.F."/>
        </authorList>
    </citation>
    <scope>NUCLEOTIDE SEQUENCE [LARGE SCALE GENOMIC DNA]</scope>
</reference>